<evidence type="ECO:0008006" key="3">
    <source>
        <dbReference type="Google" id="ProtNLM"/>
    </source>
</evidence>
<evidence type="ECO:0000313" key="2">
    <source>
        <dbReference type="Proteomes" id="UP000054190"/>
    </source>
</evidence>
<gene>
    <name evidence="1" type="ORF">N341_00331</name>
</gene>
<dbReference type="Proteomes" id="UP000054190">
    <property type="component" value="Unassembled WGS sequence"/>
</dbReference>
<dbReference type="AlphaFoldDB" id="A0A093FL53"/>
<protein>
    <recommendedName>
        <fullName evidence="3">Nidogen G2 beta-barrel domain-containing protein</fullName>
    </recommendedName>
</protein>
<evidence type="ECO:0000313" key="1">
    <source>
        <dbReference type="EMBL" id="KFV55024.1"/>
    </source>
</evidence>
<dbReference type="EMBL" id="KK391645">
    <property type="protein sequence ID" value="KFV55024.1"/>
    <property type="molecule type" value="Genomic_DNA"/>
</dbReference>
<proteinExistence type="predicted"/>
<reference evidence="1 2" key="1">
    <citation type="submission" date="2014-04" db="EMBL/GenBank/DDBJ databases">
        <title>Genome evolution of avian class.</title>
        <authorList>
            <person name="Zhang G."/>
            <person name="Li C."/>
        </authorList>
    </citation>
    <scope>NUCLEOTIDE SEQUENCE [LARGE SCALE GENOMIC DNA]</scope>
    <source>
        <strain evidence="1">BGI_N341</strain>
    </source>
</reference>
<feature type="non-terminal residue" evidence="1">
    <location>
        <position position="55"/>
    </location>
</feature>
<sequence length="55" mass="6380">NGFKLKKGRFRLSIRNEFFNMRVMRHWHRLLREAVAAPSLEGLKAKLDGSLGNLV</sequence>
<feature type="non-terminal residue" evidence="1">
    <location>
        <position position="1"/>
    </location>
</feature>
<organism evidence="1 2">
    <name type="scientific">Tyto alba</name>
    <name type="common">Barn owl</name>
    <dbReference type="NCBI Taxonomy" id="56313"/>
    <lineage>
        <taxon>Eukaryota</taxon>
        <taxon>Metazoa</taxon>
        <taxon>Chordata</taxon>
        <taxon>Craniata</taxon>
        <taxon>Vertebrata</taxon>
        <taxon>Euteleostomi</taxon>
        <taxon>Archelosauria</taxon>
        <taxon>Archosauria</taxon>
        <taxon>Dinosauria</taxon>
        <taxon>Saurischia</taxon>
        <taxon>Theropoda</taxon>
        <taxon>Coelurosauria</taxon>
        <taxon>Aves</taxon>
        <taxon>Neognathae</taxon>
        <taxon>Neoaves</taxon>
        <taxon>Telluraves</taxon>
        <taxon>Strigiformes</taxon>
        <taxon>Tytonidae</taxon>
        <taxon>Tyto</taxon>
    </lineage>
</organism>
<name>A0A093FL53_TYTAL</name>
<keyword evidence="2" id="KW-1185">Reference proteome</keyword>
<accession>A0A093FL53</accession>